<proteinExistence type="predicted"/>
<gene>
    <name evidence="1" type="ORF">UFOVP344_30</name>
</gene>
<protein>
    <submittedName>
        <fullName evidence="1">Uncharacterized protein</fullName>
    </submittedName>
</protein>
<evidence type="ECO:0000313" key="1">
    <source>
        <dbReference type="EMBL" id="CAB4138758.1"/>
    </source>
</evidence>
<name>A0A6J5LW45_9CAUD</name>
<organism evidence="1">
    <name type="scientific">uncultured Caudovirales phage</name>
    <dbReference type="NCBI Taxonomy" id="2100421"/>
    <lineage>
        <taxon>Viruses</taxon>
        <taxon>Duplodnaviria</taxon>
        <taxon>Heunggongvirae</taxon>
        <taxon>Uroviricota</taxon>
        <taxon>Caudoviricetes</taxon>
        <taxon>Peduoviridae</taxon>
        <taxon>Maltschvirus</taxon>
        <taxon>Maltschvirus maltsch</taxon>
    </lineage>
</organism>
<sequence length="89" mass="9867">MAALVEAEKEAKRILKIMEKEGLIPDDHMAKAALQATFEMITGPLPPRERLAAARTILEYTKQKPTATTNLNIKTAEDFLDELAADDDN</sequence>
<dbReference type="EMBL" id="LR796349">
    <property type="protein sequence ID" value="CAB4138758.1"/>
    <property type="molecule type" value="Genomic_DNA"/>
</dbReference>
<accession>A0A6J5LW45</accession>
<reference evidence="1" key="1">
    <citation type="submission" date="2020-04" db="EMBL/GenBank/DDBJ databases">
        <authorList>
            <person name="Chiriac C."/>
            <person name="Salcher M."/>
            <person name="Ghai R."/>
            <person name="Kavagutti S V."/>
        </authorList>
    </citation>
    <scope>NUCLEOTIDE SEQUENCE</scope>
</reference>